<evidence type="ECO:0000259" key="7">
    <source>
        <dbReference type="PROSITE" id="PS50199"/>
    </source>
</evidence>
<comment type="caution">
    <text evidence="8">The sequence shown here is derived from an EMBL/GenBank/DDBJ whole genome shotgun (WGS) entry which is preliminary data.</text>
</comment>
<sequence>MVASSNGSNNTTWRCEPCNVKNGAKYKYCWKCWGARPTAAAAGSSSAAAGETLGDRSHDEKLTKVQHYRAKLVELRKLAEDPFLEESLQPQVAQLEDKLAAEQASLETGVPRCFTECRVVRDRNRVAEQKDKCQQRIDALKEQRDALDEQLADEQSKLDKFGSKLETLDKKRAERCVDDDESEKREQLVAAVTHAKEQKARAEQARAAKERAGSADNRKRSCPESPIIKEDLLEIPAGASEQDICKALVDVGVTPDQAGKARLAVYTVNANAVKSLERVMKQIRDSDQDAIVLGQELQASGTQLDLLQTRMRKEGWNIGVVGSAKTKAGHSAGVLIATPRSKGMDFVRNGINQWDISPRESTGRLAVAWVDAYSKEGLVLGTAHLWNSEGPTQGNQRILAKWGATMNAIQKEWTLGGDFNMDPETLEQSEIVRKMNGFIVRDTQLGSCLKQDGMRSTRGYINVSRGLGAHALKAEVQEMYNTSPHLPIKMRVPVHQRNDYSINVLCKRALWPLTRPTGCPSQPVRWPRPLAHKKYTQSQVDEHWSELGEAYEKHLNRYHSFDGDDLGKRQGHFEKANYKQKPRRPMPCTAAQEQQQWAEAAEWLARRLRQLRSLANAWQQRRDAGTLRRAQHIADGLLSHDIITPLLAERAPGQTTEAGNDTDEEDGLLEPEGAPREEAEGVQDRLAVRAPPTEGQQDPNTWNTIRWPLIAHTLRDGRVTDIDDRAQNYLGFVATLLDTASRKRWKMVHRAAAARWRQWVTTHGERGAGALHGWTKAPAPWQPQAAPAGADSDQMHELAHPQKAADAALKGWESIWHDPLVPRAPWLQPPTEIEWAESKPPPITPQQVIEACGRFRTKTGLGESGWHPRLRREGGIHGAARVASTLNALEAGSPWPQAQDTILFYLLAKASGGHRNLGLIPELARLWETIRMPYARRWEHCHRRSYHWAARGRSSERAAWEQALFCEATVAQGMEYAVTYFDLVKCFEYVTHEKVWQAGTRSGFNTVVLKMVLRIYSMTRRIVLGNACTGGSRWARGIVAGSRLAPLCLKMVIFGELDGVIDNFPLFVQHWHTQLVQELVDMFGRLDMKVSKGAEGKTVTMASTTELQDGLARRVNQLGIKMARHADHLGVTTAAGRRRRASAFSKRAGKYAARRDRIARIRRAGPAQAIIRQGKVPSAMYGVQVMGMPNSTLTTLRQSVATSFRGNTMGRSTPLTLLAQGADPATRANTEPLLNWAMAWHEVANQDGLQEQLQSAWKKWVVRVGTSRAPWQQVRGPARAFIATVQRLGWRTLAAHSITIGDEHLDLRTLPLRHLRQLISTATEDGLKSGWLRIHGEKQGLDSLFVEPVAALLRRPLSKKWTLEHQTRVRSLWCGGSWPQRRLFDKGAAEDSTCKACHEHEGTDRHRTFVCSARQSHRQRVGGHHICHRGAMTWPGATEKQLATSEYGLWKLPSSSTCEMEGSFDGLVNGGIYTDGSLLYGAYPALKRGGWAVVKPDSENTMEFALFGPLEGSQHDQSIYKSELMAVLQALRRAVPPVRVFSDCQSMIDGFARGPEWAARAGTTHQEVWQECWRLRGAQMHQHEAWHRAAYIQRFQLVSDILEFAAHVGVLGHGLEDTSEGPGPSGAQGSPAPAPTPSEGS</sequence>
<dbReference type="EMBL" id="CAUYUJ010001858">
    <property type="protein sequence ID" value="CAK0797961.1"/>
    <property type="molecule type" value="Genomic_DNA"/>
</dbReference>
<evidence type="ECO:0000256" key="5">
    <source>
        <dbReference type="SAM" id="Coils"/>
    </source>
</evidence>
<protein>
    <recommendedName>
        <fullName evidence="7">RanBP2-type domain-containing protein</fullName>
    </recommendedName>
</protein>
<evidence type="ECO:0000313" key="9">
    <source>
        <dbReference type="Proteomes" id="UP001189429"/>
    </source>
</evidence>
<evidence type="ECO:0000256" key="4">
    <source>
        <dbReference type="PROSITE-ProRule" id="PRU00322"/>
    </source>
</evidence>
<gene>
    <name evidence="8" type="ORF">PCOR1329_LOCUS6887</name>
</gene>
<evidence type="ECO:0000256" key="2">
    <source>
        <dbReference type="ARBA" id="ARBA00022771"/>
    </source>
</evidence>
<feature type="compositionally biased region" description="Basic and acidic residues" evidence="6">
    <location>
        <begin position="673"/>
        <end position="687"/>
    </location>
</feature>
<name>A0ABN9Q429_9DINO</name>
<keyword evidence="5" id="KW-0175">Coiled coil</keyword>
<dbReference type="Proteomes" id="UP001189429">
    <property type="component" value="Unassembled WGS sequence"/>
</dbReference>
<evidence type="ECO:0000256" key="1">
    <source>
        <dbReference type="ARBA" id="ARBA00022723"/>
    </source>
</evidence>
<evidence type="ECO:0000256" key="6">
    <source>
        <dbReference type="SAM" id="MobiDB-lite"/>
    </source>
</evidence>
<dbReference type="InterPro" id="IPR036691">
    <property type="entry name" value="Endo/exonu/phosph_ase_sf"/>
</dbReference>
<feature type="compositionally biased region" description="Low complexity" evidence="6">
    <location>
        <begin position="1621"/>
        <end position="1631"/>
    </location>
</feature>
<dbReference type="SUPFAM" id="SSF53098">
    <property type="entry name" value="Ribonuclease H-like"/>
    <property type="match status" value="1"/>
</dbReference>
<feature type="domain" description="RanBP2-type" evidence="7">
    <location>
        <begin position="5"/>
        <end position="38"/>
    </location>
</feature>
<feature type="coiled-coil region" evidence="5">
    <location>
        <begin position="123"/>
        <end position="157"/>
    </location>
</feature>
<feature type="region of interest" description="Disordered" evidence="6">
    <location>
        <begin position="651"/>
        <end position="701"/>
    </location>
</feature>
<dbReference type="Gene3D" id="3.60.10.10">
    <property type="entry name" value="Endonuclease/exonuclease/phosphatase"/>
    <property type="match status" value="1"/>
</dbReference>
<dbReference type="PROSITE" id="PS01358">
    <property type="entry name" value="ZF_RANBP2_1"/>
    <property type="match status" value="1"/>
</dbReference>
<feature type="region of interest" description="Disordered" evidence="6">
    <location>
        <begin position="1615"/>
        <end position="1641"/>
    </location>
</feature>
<dbReference type="PROSITE" id="PS50199">
    <property type="entry name" value="ZF_RANBP2_2"/>
    <property type="match status" value="1"/>
</dbReference>
<keyword evidence="2 4" id="KW-0863">Zinc-finger</keyword>
<reference evidence="8" key="1">
    <citation type="submission" date="2023-10" db="EMBL/GenBank/DDBJ databases">
        <authorList>
            <person name="Chen Y."/>
            <person name="Shah S."/>
            <person name="Dougan E. K."/>
            <person name="Thang M."/>
            <person name="Chan C."/>
        </authorList>
    </citation>
    <scope>NUCLEOTIDE SEQUENCE [LARGE SCALE GENOMIC DNA]</scope>
</reference>
<dbReference type="InterPro" id="IPR001876">
    <property type="entry name" value="Znf_RanBP2"/>
</dbReference>
<dbReference type="InterPro" id="IPR036397">
    <property type="entry name" value="RNaseH_sf"/>
</dbReference>
<dbReference type="InterPro" id="IPR044730">
    <property type="entry name" value="RNase_H-like_dom_plant"/>
</dbReference>
<proteinExistence type="predicted"/>
<dbReference type="InterPro" id="IPR012337">
    <property type="entry name" value="RNaseH-like_sf"/>
</dbReference>
<keyword evidence="1" id="KW-0479">Metal-binding</keyword>
<evidence type="ECO:0000256" key="3">
    <source>
        <dbReference type="ARBA" id="ARBA00022833"/>
    </source>
</evidence>
<keyword evidence="3" id="KW-0862">Zinc</keyword>
<accession>A0ABN9Q429</accession>
<organism evidence="8 9">
    <name type="scientific">Prorocentrum cordatum</name>
    <dbReference type="NCBI Taxonomy" id="2364126"/>
    <lineage>
        <taxon>Eukaryota</taxon>
        <taxon>Sar</taxon>
        <taxon>Alveolata</taxon>
        <taxon>Dinophyceae</taxon>
        <taxon>Prorocentrales</taxon>
        <taxon>Prorocentraceae</taxon>
        <taxon>Prorocentrum</taxon>
    </lineage>
</organism>
<evidence type="ECO:0000313" key="8">
    <source>
        <dbReference type="EMBL" id="CAK0797961.1"/>
    </source>
</evidence>
<dbReference type="SUPFAM" id="SSF56219">
    <property type="entry name" value="DNase I-like"/>
    <property type="match status" value="1"/>
</dbReference>
<feature type="compositionally biased region" description="Acidic residues" evidence="6">
    <location>
        <begin position="660"/>
        <end position="669"/>
    </location>
</feature>
<dbReference type="CDD" id="cd06222">
    <property type="entry name" value="RNase_H_like"/>
    <property type="match status" value="1"/>
</dbReference>
<dbReference type="Gene3D" id="3.30.420.10">
    <property type="entry name" value="Ribonuclease H-like superfamily/Ribonuclease H"/>
    <property type="match status" value="1"/>
</dbReference>
<keyword evidence="9" id="KW-1185">Reference proteome</keyword>
<feature type="coiled-coil region" evidence="5">
    <location>
        <begin position="185"/>
        <end position="212"/>
    </location>
</feature>
<feature type="compositionally biased region" description="Pro residues" evidence="6">
    <location>
        <begin position="1632"/>
        <end position="1641"/>
    </location>
</feature>